<reference evidence="1 2" key="1">
    <citation type="submission" date="2019-12" db="EMBL/GenBank/DDBJ databases">
        <authorList>
            <person name="Huq M.A."/>
        </authorList>
    </citation>
    <scope>NUCLEOTIDE SEQUENCE [LARGE SCALE GENOMIC DNA]</scope>
    <source>
        <strain evidence="1 2">MAH-20</strain>
    </source>
</reference>
<keyword evidence="2" id="KW-1185">Reference proteome</keyword>
<accession>A0A6I4IZY1</accession>
<evidence type="ECO:0000313" key="2">
    <source>
        <dbReference type="Proteomes" id="UP000441389"/>
    </source>
</evidence>
<protein>
    <submittedName>
        <fullName evidence="1">Uncharacterized protein</fullName>
    </submittedName>
</protein>
<name>A0A6I4IZY1_9SPHN</name>
<evidence type="ECO:0000313" key="1">
    <source>
        <dbReference type="EMBL" id="MVO77840.1"/>
    </source>
</evidence>
<dbReference type="AlphaFoldDB" id="A0A6I4IZY1"/>
<proteinExistence type="predicted"/>
<comment type="caution">
    <text evidence="1">The sequence shown here is derived from an EMBL/GenBank/DDBJ whole genome shotgun (WGS) entry which is preliminary data.</text>
</comment>
<organism evidence="1 2">
    <name type="scientific">Sphingomonas horti</name>
    <dbReference type="NCBI Taxonomy" id="2682842"/>
    <lineage>
        <taxon>Bacteria</taxon>
        <taxon>Pseudomonadati</taxon>
        <taxon>Pseudomonadota</taxon>
        <taxon>Alphaproteobacteria</taxon>
        <taxon>Sphingomonadales</taxon>
        <taxon>Sphingomonadaceae</taxon>
        <taxon>Sphingomonas</taxon>
    </lineage>
</organism>
<dbReference type="Proteomes" id="UP000441389">
    <property type="component" value="Unassembled WGS sequence"/>
</dbReference>
<dbReference type="EMBL" id="WQMS01000008">
    <property type="protein sequence ID" value="MVO77840.1"/>
    <property type="molecule type" value="Genomic_DNA"/>
</dbReference>
<sequence>MPMLGDLLAAARESSGRFEAWLTHADPGLAGNLREAARGEGLSPTGFVRAAVADFSRLASEEDWATLISGIRDSADPGTTCLLAMVDWRLTAPRCGDHARQAGPTAGRIPQ</sequence>
<gene>
    <name evidence="1" type="ORF">GON01_07820</name>
</gene>
<dbReference type="RefSeq" id="WP_157026812.1">
    <property type="nucleotide sequence ID" value="NZ_WQMS01000008.1"/>
</dbReference>